<organism evidence="1 2">
    <name type="scientific">Aureobasidium namibiae CBS 147.97</name>
    <dbReference type="NCBI Taxonomy" id="1043004"/>
    <lineage>
        <taxon>Eukaryota</taxon>
        <taxon>Fungi</taxon>
        <taxon>Dikarya</taxon>
        <taxon>Ascomycota</taxon>
        <taxon>Pezizomycotina</taxon>
        <taxon>Dothideomycetes</taxon>
        <taxon>Dothideomycetidae</taxon>
        <taxon>Dothideales</taxon>
        <taxon>Saccotheciaceae</taxon>
        <taxon>Aureobasidium</taxon>
    </lineage>
</organism>
<keyword evidence="2" id="KW-1185">Reference proteome</keyword>
<protein>
    <recommendedName>
        <fullName evidence="3">Nuclear distribution protein RO10</fullName>
    </recommendedName>
</protein>
<dbReference type="EMBL" id="KL584702">
    <property type="protein sequence ID" value="KEQ77722.1"/>
    <property type="molecule type" value="Genomic_DNA"/>
</dbReference>
<sequence>MSTIAHGTAFETLDALEQRLQRVRFLLYGTSAATDPNDNDKTSTDSPVTQSIASRIQALQSSLNSVLSDSNSARDIVTLQSQHLHHAPDMTHHALTALVLSHAPSYQATAARLTSLQDLPVPDPSSSAALIHLLPRLQRLSHRQDAQQESIAQLRHQSLAILARWYDSAIIGMDDCWTEWEARLMNQEKLVRRAEADKKQHENPL</sequence>
<dbReference type="Pfam" id="PF07426">
    <property type="entry name" value="Dynactin_p22"/>
    <property type="match status" value="1"/>
</dbReference>
<dbReference type="Proteomes" id="UP000027730">
    <property type="component" value="Unassembled WGS sequence"/>
</dbReference>
<name>A0A074X6R4_9PEZI</name>
<gene>
    <name evidence="1" type="ORF">M436DRAFT_36940</name>
</gene>
<accession>A0A074X6R4</accession>
<dbReference type="RefSeq" id="XP_013431953.1">
    <property type="nucleotide sequence ID" value="XM_013576499.1"/>
</dbReference>
<reference evidence="1 2" key="1">
    <citation type="journal article" date="2014" name="BMC Genomics">
        <title>Genome sequencing of four Aureobasidium pullulans varieties: biotechnological potential, stress tolerance, and description of new species.</title>
        <authorList>
            <person name="Gostin Ar C."/>
            <person name="Ohm R.A."/>
            <person name="Kogej T."/>
            <person name="Sonjak S."/>
            <person name="Turk M."/>
            <person name="Zajc J."/>
            <person name="Zalar P."/>
            <person name="Grube M."/>
            <person name="Sun H."/>
            <person name="Han J."/>
            <person name="Sharma A."/>
            <person name="Chiniquy J."/>
            <person name="Ngan C.Y."/>
            <person name="Lipzen A."/>
            <person name="Barry K."/>
            <person name="Grigoriev I.V."/>
            <person name="Gunde-Cimerman N."/>
        </authorList>
    </citation>
    <scope>NUCLEOTIDE SEQUENCE [LARGE SCALE GENOMIC DNA]</scope>
    <source>
        <strain evidence="1 2">CBS 147.97</strain>
    </source>
</reference>
<dbReference type="GeneID" id="25408730"/>
<dbReference type="AlphaFoldDB" id="A0A074X6R4"/>
<evidence type="ECO:0008006" key="3">
    <source>
        <dbReference type="Google" id="ProtNLM"/>
    </source>
</evidence>
<dbReference type="OrthoDB" id="5403729at2759"/>
<dbReference type="GO" id="GO:0005869">
    <property type="term" value="C:dynactin complex"/>
    <property type="evidence" value="ECO:0007669"/>
    <property type="project" value="InterPro"/>
</dbReference>
<evidence type="ECO:0000313" key="2">
    <source>
        <dbReference type="Proteomes" id="UP000027730"/>
    </source>
</evidence>
<proteinExistence type="predicted"/>
<dbReference type="HOGENOM" id="CLU_091042_1_0_1"/>
<dbReference type="InterPro" id="IPR009991">
    <property type="entry name" value="DCTN3"/>
</dbReference>
<evidence type="ECO:0000313" key="1">
    <source>
        <dbReference type="EMBL" id="KEQ77722.1"/>
    </source>
</evidence>
<dbReference type="GO" id="GO:0061640">
    <property type="term" value="P:cytoskeleton-dependent cytokinesis"/>
    <property type="evidence" value="ECO:0007669"/>
    <property type="project" value="InterPro"/>
</dbReference>